<dbReference type="NCBIfam" id="NF005679">
    <property type="entry name" value="PRK07475.1"/>
    <property type="match status" value="1"/>
</dbReference>
<gene>
    <name evidence="1" type="ORF">SAMN02746065_1315</name>
</gene>
<reference evidence="1 2" key="1">
    <citation type="submission" date="2017-04" db="EMBL/GenBank/DDBJ databases">
        <authorList>
            <person name="Afonso C.L."/>
            <person name="Miller P.J."/>
            <person name="Scott M.A."/>
            <person name="Spackman E."/>
            <person name="Goraichik I."/>
            <person name="Dimitrov K.M."/>
            <person name="Suarez D.L."/>
            <person name="Swayne D.E."/>
        </authorList>
    </citation>
    <scope>NUCLEOTIDE SEQUENCE [LARGE SCALE GENOMIC DNA]</scope>
    <source>
        <strain evidence="1 2">DSM 3385</strain>
    </source>
</reference>
<keyword evidence="2" id="KW-1185">Reference proteome</keyword>
<dbReference type="RefSeq" id="WP_084071523.1">
    <property type="nucleotide sequence ID" value="NZ_FWXY01000031.1"/>
</dbReference>
<evidence type="ECO:0000313" key="2">
    <source>
        <dbReference type="Proteomes" id="UP000192418"/>
    </source>
</evidence>
<dbReference type="EMBL" id="FWXY01000031">
    <property type="protein sequence ID" value="SMD08681.1"/>
    <property type="molecule type" value="Genomic_DNA"/>
</dbReference>
<evidence type="ECO:0008006" key="3">
    <source>
        <dbReference type="Google" id="ProtNLM"/>
    </source>
</evidence>
<evidence type="ECO:0000313" key="1">
    <source>
        <dbReference type="EMBL" id="SMD08681.1"/>
    </source>
</evidence>
<dbReference type="Proteomes" id="UP000192418">
    <property type="component" value="Unassembled WGS sequence"/>
</dbReference>
<name>A0A1W2EG39_9BACT</name>
<dbReference type="AlphaFoldDB" id="A0A1W2EG39"/>
<dbReference type="STRING" id="1121400.SAMN02746065_1315"/>
<organism evidence="1 2">
    <name type="scientific">Desulfocicer vacuolatum DSM 3385</name>
    <dbReference type="NCBI Taxonomy" id="1121400"/>
    <lineage>
        <taxon>Bacteria</taxon>
        <taxon>Pseudomonadati</taxon>
        <taxon>Thermodesulfobacteriota</taxon>
        <taxon>Desulfobacteria</taxon>
        <taxon>Desulfobacterales</taxon>
        <taxon>Desulfobacteraceae</taxon>
        <taxon>Desulfocicer</taxon>
    </lineage>
</organism>
<dbReference type="GO" id="GO:0047661">
    <property type="term" value="F:amino-acid racemase activity"/>
    <property type="evidence" value="ECO:0007669"/>
    <property type="project" value="InterPro"/>
</dbReference>
<dbReference type="Gene3D" id="3.40.50.1860">
    <property type="match status" value="2"/>
</dbReference>
<protein>
    <recommendedName>
        <fullName evidence="3">Aspartate/glutamate racemase family protein</fullName>
    </recommendedName>
</protein>
<dbReference type="OrthoDB" id="5465390at2"/>
<accession>A0A1W2EG39</accession>
<proteinExistence type="predicted"/>
<sequence length="246" mass="27160">MTVYTADNPKRSWYGEAIGILILDATYPCIPGNVGNATTYDFPVRYKVVKDASIERLLTQRDPNLLEPFITAARELQDEGVRAITGACGFMALFQPQIQQAVTIPVFMSSLLQIPFIHQILPPGKKTGVITANASVLTPEHFTNVGVSDKMPLVIRGMEKQTEFCESVLEEKGTLDSEKVEKEVVGVAKDMVEEHPDIDAILLECSDLPPYAEAVFKATGRAVFDFITMIRYVHSALTPTPYSGFM</sequence>
<dbReference type="InterPro" id="IPR001920">
    <property type="entry name" value="Asp/Glu_race"/>
</dbReference>